<gene>
    <name evidence="1" type="ORF">EVAR_30553_1</name>
</gene>
<dbReference type="EMBL" id="BGZK01000382">
    <property type="protein sequence ID" value="GBP40494.1"/>
    <property type="molecule type" value="Genomic_DNA"/>
</dbReference>
<reference evidence="1 2" key="1">
    <citation type="journal article" date="2019" name="Commun. Biol.">
        <title>The bagworm genome reveals a unique fibroin gene that provides high tensile strength.</title>
        <authorList>
            <person name="Kono N."/>
            <person name="Nakamura H."/>
            <person name="Ohtoshi R."/>
            <person name="Tomita M."/>
            <person name="Numata K."/>
            <person name="Arakawa K."/>
        </authorList>
    </citation>
    <scope>NUCLEOTIDE SEQUENCE [LARGE SCALE GENOMIC DNA]</scope>
</reference>
<proteinExistence type="predicted"/>
<protein>
    <submittedName>
        <fullName evidence="1">Uncharacterized protein</fullName>
    </submittedName>
</protein>
<accession>A0A4C1VRP8</accession>
<dbReference type="Proteomes" id="UP000299102">
    <property type="component" value="Unassembled WGS sequence"/>
</dbReference>
<name>A0A4C1VRP8_EUMVA</name>
<sequence>MQKPFSENTISAVLKVLAPLLTHTHPQIFLKSKRLHLNRPPRWPTAVYGLTTTVIMNAMECPKQTAVNMPCEALNEWSRSRFARSPDRLRCLPVLRQSFEQPSQRRPTLLYMRTRQLDQRLVGASSFINANLFIGRSSRTSAGDASAACPVLLPSPPRPSPSPAPLNLSPLPLLRRGGGERKGVAGSVDKIRCITKIMNVKELKSPRSVVVQVHNVIKCNEFVDDVSKRRL</sequence>
<keyword evidence="2" id="KW-1185">Reference proteome</keyword>
<organism evidence="1 2">
    <name type="scientific">Eumeta variegata</name>
    <name type="common">Bagworm moth</name>
    <name type="synonym">Eumeta japonica</name>
    <dbReference type="NCBI Taxonomy" id="151549"/>
    <lineage>
        <taxon>Eukaryota</taxon>
        <taxon>Metazoa</taxon>
        <taxon>Ecdysozoa</taxon>
        <taxon>Arthropoda</taxon>
        <taxon>Hexapoda</taxon>
        <taxon>Insecta</taxon>
        <taxon>Pterygota</taxon>
        <taxon>Neoptera</taxon>
        <taxon>Endopterygota</taxon>
        <taxon>Lepidoptera</taxon>
        <taxon>Glossata</taxon>
        <taxon>Ditrysia</taxon>
        <taxon>Tineoidea</taxon>
        <taxon>Psychidae</taxon>
        <taxon>Oiketicinae</taxon>
        <taxon>Eumeta</taxon>
    </lineage>
</organism>
<evidence type="ECO:0000313" key="1">
    <source>
        <dbReference type="EMBL" id="GBP40494.1"/>
    </source>
</evidence>
<evidence type="ECO:0000313" key="2">
    <source>
        <dbReference type="Proteomes" id="UP000299102"/>
    </source>
</evidence>
<comment type="caution">
    <text evidence="1">The sequence shown here is derived from an EMBL/GenBank/DDBJ whole genome shotgun (WGS) entry which is preliminary data.</text>
</comment>
<dbReference type="AlphaFoldDB" id="A0A4C1VRP8"/>